<reference evidence="4" key="2">
    <citation type="journal article" date="2023" name="Commun. Biol.">
        <title>Intrasexual cuticular hydrocarbon dimorphism in a wasp sheds light on hydrocarbon biosynthesis genes in Hymenoptera.</title>
        <authorList>
            <person name="Moris V.C."/>
            <person name="Podsiadlowski L."/>
            <person name="Martin S."/>
            <person name="Oeyen J.P."/>
            <person name="Donath A."/>
            <person name="Petersen M."/>
            <person name="Wilbrandt J."/>
            <person name="Misof B."/>
            <person name="Liedtke D."/>
            <person name="Thamm M."/>
            <person name="Scheiner R."/>
            <person name="Schmitt T."/>
            <person name="Niehuis O."/>
        </authorList>
    </citation>
    <scope>NUCLEOTIDE SEQUENCE</scope>
    <source>
        <strain evidence="4">GBR_01_08_01A</strain>
    </source>
</reference>
<dbReference type="Pfam" id="PF00042">
    <property type="entry name" value="Globin"/>
    <property type="match status" value="1"/>
</dbReference>
<evidence type="ECO:0000256" key="1">
    <source>
        <dbReference type="RuleBase" id="RU000356"/>
    </source>
</evidence>
<feature type="region of interest" description="Disordered" evidence="2">
    <location>
        <begin position="220"/>
        <end position="388"/>
    </location>
</feature>
<dbReference type="EMBL" id="JAIFRP010000014">
    <property type="protein sequence ID" value="KAK2586291.1"/>
    <property type="molecule type" value="Genomic_DNA"/>
</dbReference>
<accession>A0AAD9VTE2</accession>
<feature type="domain" description="Globin" evidence="3">
    <location>
        <begin position="18"/>
        <end position="163"/>
    </location>
</feature>
<dbReference type="SUPFAM" id="SSF46458">
    <property type="entry name" value="Globin-like"/>
    <property type="match status" value="1"/>
</dbReference>
<dbReference type="CDD" id="cd01040">
    <property type="entry name" value="Mb-like"/>
    <property type="match status" value="1"/>
</dbReference>
<keyword evidence="1" id="KW-0349">Heme</keyword>
<keyword evidence="1" id="KW-0408">Iron</keyword>
<dbReference type="InterPro" id="IPR009050">
    <property type="entry name" value="Globin-like_sf"/>
</dbReference>
<dbReference type="Proteomes" id="UP001258017">
    <property type="component" value="Unassembled WGS sequence"/>
</dbReference>
<evidence type="ECO:0000313" key="5">
    <source>
        <dbReference type="Proteomes" id="UP001258017"/>
    </source>
</evidence>
<comment type="similarity">
    <text evidence="1">Belongs to the globin family.</text>
</comment>
<keyword evidence="5" id="KW-1185">Reference proteome</keyword>
<name>A0AAD9VTE2_9HYME</name>
<feature type="compositionally biased region" description="Polar residues" evidence="2">
    <location>
        <begin position="291"/>
        <end position="309"/>
    </location>
</feature>
<sequence length="388" mass="45066">MGIKQSVYESGTVQDYYKLSSEEYTLIKQLWTEIEDKPQYYGNLFFTSFLGVYPQYIKYYTLNPHVPLSVDVRLTAKFTVIMEAIGYLMLDVYRNRKQLDRLVGYVAMVHKDMRLDKQDMTNFETSFLRYLEQTFPTKMTGKCQEAITKYFNSIVNGIINKMEQFRNYEMAEADILPKSRSPSVVALFVPIIWYSNLSLEPWMSTSIGNEDASLSYISKTEDESIDLPESKVENNDEKRDEDIVSPATPVTPVLDEETTNEDKKAKINDENAGTSDISPWEENNDHEKSSQETNSLMSTWDQNYTANTSPRERYRARSIVREAIDPQSDPKILRRRMRSSRMAVGPSTGHTVKQDDEDTGVQRVEQRKFANTARERRRESQQFSFDLK</sequence>
<gene>
    <name evidence="4" type="ORF">KPH14_001543</name>
</gene>
<evidence type="ECO:0000259" key="3">
    <source>
        <dbReference type="PROSITE" id="PS01033"/>
    </source>
</evidence>
<dbReference type="PROSITE" id="PS01033">
    <property type="entry name" value="GLOBIN"/>
    <property type="match status" value="1"/>
</dbReference>
<dbReference type="GO" id="GO:0005344">
    <property type="term" value="F:oxygen carrier activity"/>
    <property type="evidence" value="ECO:0007669"/>
    <property type="project" value="UniProtKB-KW"/>
</dbReference>
<proteinExistence type="inferred from homology"/>
<reference evidence="4" key="1">
    <citation type="submission" date="2021-08" db="EMBL/GenBank/DDBJ databases">
        <authorList>
            <person name="Misof B."/>
            <person name="Oliver O."/>
            <person name="Podsiadlowski L."/>
            <person name="Donath A."/>
            <person name="Peters R."/>
            <person name="Mayer C."/>
            <person name="Rust J."/>
            <person name="Gunkel S."/>
            <person name="Lesny P."/>
            <person name="Martin S."/>
            <person name="Oeyen J.P."/>
            <person name="Petersen M."/>
            <person name="Panagiotis P."/>
            <person name="Wilbrandt J."/>
            <person name="Tanja T."/>
        </authorList>
    </citation>
    <scope>NUCLEOTIDE SEQUENCE</scope>
    <source>
        <strain evidence="4">GBR_01_08_01A</strain>
        <tissue evidence="4">Thorax + abdomen</tissue>
    </source>
</reference>
<feature type="compositionally biased region" description="Basic and acidic residues" evidence="2">
    <location>
        <begin position="364"/>
        <end position="380"/>
    </location>
</feature>
<dbReference type="GO" id="GO:0019825">
    <property type="term" value="F:oxygen binding"/>
    <property type="evidence" value="ECO:0007669"/>
    <property type="project" value="InterPro"/>
</dbReference>
<comment type="caution">
    <text evidence="4">The sequence shown here is derived from an EMBL/GenBank/DDBJ whole genome shotgun (WGS) entry which is preliminary data.</text>
</comment>
<organism evidence="4 5">
    <name type="scientific">Odynerus spinipes</name>
    <dbReference type="NCBI Taxonomy" id="1348599"/>
    <lineage>
        <taxon>Eukaryota</taxon>
        <taxon>Metazoa</taxon>
        <taxon>Ecdysozoa</taxon>
        <taxon>Arthropoda</taxon>
        <taxon>Hexapoda</taxon>
        <taxon>Insecta</taxon>
        <taxon>Pterygota</taxon>
        <taxon>Neoptera</taxon>
        <taxon>Endopterygota</taxon>
        <taxon>Hymenoptera</taxon>
        <taxon>Apocrita</taxon>
        <taxon>Aculeata</taxon>
        <taxon>Vespoidea</taxon>
        <taxon>Vespidae</taxon>
        <taxon>Eumeninae</taxon>
        <taxon>Odynerus</taxon>
    </lineage>
</organism>
<dbReference type="GO" id="GO:0020037">
    <property type="term" value="F:heme binding"/>
    <property type="evidence" value="ECO:0007669"/>
    <property type="project" value="InterPro"/>
</dbReference>
<protein>
    <recommendedName>
        <fullName evidence="3">Globin domain-containing protein</fullName>
    </recommendedName>
</protein>
<feature type="compositionally biased region" description="Basic and acidic residues" evidence="2">
    <location>
        <begin position="260"/>
        <end position="269"/>
    </location>
</feature>
<dbReference type="InterPro" id="IPR000971">
    <property type="entry name" value="Globin"/>
</dbReference>
<dbReference type="Gene3D" id="1.10.490.10">
    <property type="entry name" value="Globins"/>
    <property type="match status" value="1"/>
</dbReference>
<evidence type="ECO:0000256" key="2">
    <source>
        <dbReference type="SAM" id="MobiDB-lite"/>
    </source>
</evidence>
<dbReference type="InterPro" id="IPR044399">
    <property type="entry name" value="Mb-like_M"/>
</dbReference>
<dbReference type="InterPro" id="IPR012292">
    <property type="entry name" value="Globin/Proto"/>
</dbReference>
<keyword evidence="1" id="KW-0813">Transport</keyword>
<feature type="compositionally biased region" description="Basic and acidic residues" evidence="2">
    <location>
        <begin position="310"/>
        <end position="324"/>
    </location>
</feature>
<keyword evidence="1" id="KW-0479">Metal-binding</keyword>
<feature type="compositionally biased region" description="Basic and acidic residues" evidence="2">
    <location>
        <begin position="228"/>
        <end position="242"/>
    </location>
</feature>
<dbReference type="AlphaFoldDB" id="A0AAD9VTE2"/>
<keyword evidence="1" id="KW-0561">Oxygen transport</keyword>
<evidence type="ECO:0000313" key="4">
    <source>
        <dbReference type="EMBL" id="KAK2586291.1"/>
    </source>
</evidence>